<dbReference type="InterPro" id="IPR039809">
    <property type="entry name" value="Chemokine_b/g/d"/>
</dbReference>
<dbReference type="Gene3D" id="2.40.50.40">
    <property type="match status" value="1"/>
</dbReference>
<feature type="domain" description="Chemokine interleukin-8-like" evidence="3">
    <location>
        <begin position="24"/>
        <end position="86"/>
    </location>
</feature>
<proteinExistence type="predicted"/>
<dbReference type="InterPro" id="IPR001811">
    <property type="entry name" value="Chemokine_IL8-like_dom"/>
</dbReference>
<accession>A0A6P7J2J1</accession>
<dbReference type="SUPFAM" id="SSF54117">
    <property type="entry name" value="Interleukin 8-like chemokines"/>
    <property type="match status" value="1"/>
</dbReference>
<dbReference type="RefSeq" id="XP_028270909.1">
    <property type="nucleotide sequence ID" value="XM_028415108.1"/>
</dbReference>
<gene>
    <name evidence="5" type="primary">LOC114441926</name>
</gene>
<dbReference type="GeneID" id="114441926"/>
<evidence type="ECO:0000313" key="5">
    <source>
        <dbReference type="RefSeq" id="XP_028270909.1"/>
    </source>
</evidence>
<dbReference type="FunCoup" id="A0A6P7J2J1">
    <property type="interactions" value="398"/>
</dbReference>
<dbReference type="InParanoid" id="A0A6P7J2J1"/>
<feature type="chain" id="PRO_5027656448" evidence="2">
    <location>
        <begin position="22"/>
        <end position="91"/>
    </location>
</feature>
<organism evidence="4 5">
    <name type="scientific">Parambassis ranga</name>
    <name type="common">Indian glassy fish</name>
    <dbReference type="NCBI Taxonomy" id="210632"/>
    <lineage>
        <taxon>Eukaryota</taxon>
        <taxon>Metazoa</taxon>
        <taxon>Chordata</taxon>
        <taxon>Craniata</taxon>
        <taxon>Vertebrata</taxon>
        <taxon>Euteleostomi</taxon>
        <taxon>Actinopterygii</taxon>
        <taxon>Neopterygii</taxon>
        <taxon>Teleostei</taxon>
        <taxon>Neoteleostei</taxon>
        <taxon>Acanthomorphata</taxon>
        <taxon>Ovalentaria</taxon>
        <taxon>Ambassidae</taxon>
        <taxon>Parambassis</taxon>
    </lineage>
</organism>
<evidence type="ECO:0000259" key="3">
    <source>
        <dbReference type="SMART" id="SM00199"/>
    </source>
</evidence>
<dbReference type="InterPro" id="IPR036048">
    <property type="entry name" value="Interleukin_8-like_sf"/>
</dbReference>
<dbReference type="GO" id="GO:0005615">
    <property type="term" value="C:extracellular space"/>
    <property type="evidence" value="ECO:0007669"/>
    <property type="project" value="UniProtKB-KW"/>
</dbReference>
<dbReference type="GO" id="GO:0006955">
    <property type="term" value="P:immune response"/>
    <property type="evidence" value="ECO:0007669"/>
    <property type="project" value="InterPro"/>
</dbReference>
<dbReference type="PANTHER" id="PTHR12015:SF108">
    <property type="entry name" value="C-C MOTIF CHEMOKINE 20"/>
    <property type="match status" value="1"/>
</dbReference>
<keyword evidence="1" id="KW-0202">Cytokine</keyword>
<dbReference type="OrthoDB" id="9909116at2759"/>
<keyword evidence="4" id="KW-1185">Reference proteome</keyword>
<keyword evidence="2" id="KW-0732">Signal</keyword>
<dbReference type="Proteomes" id="UP000515145">
    <property type="component" value="Chromosome 9"/>
</dbReference>
<protein>
    <submittedName>
        <fullName evidence="5">C-C motif chemokine 3-like</fullName>
    </submittedName>
</protein>
<evidence type="ECO:0000256" key="1">
    <source>
        <dbReference type="ARBA" id="ARBA00022514"/>
    </source>
</evidence>
<reference evidence="5" key="1">
    <citation type="submission" date="2025-08" db="UniProtKB">
        <authorList>
            <consortium name="RefSeq"/>
        </authorList>
    </citation>
    <scope>IDENTIFICATION</scope>
</reference>
<dbReference type="CDD" id="cd00169">
    <property type="entry name" value="Chemokine"/>
    <property type="match status" value="1"/>
</dbReference>
<dbReference type="PANTHER" id="PTHR12015">
    <property type="entry name" value="SMALL INDUCIBLE CYTOKINE A"/>
    <property type="match status" value="1"/>
</dbReference>
<dbReference type="SMART" id="SM00199">
    <property type="entry name" value="SCY"/>
    <property type="match status" value="1"/>
</dbReference>
<feature type="signal peptide" evidence="2">
    <location>
        <begin position="1"/>
        <end position="21"/>
    </location>
</feature>
<dbReference type="Pfam" id="PF00048">
    <property type="entry name" value="IL8"/>
    <property type="match status" value="1"/>
</dbReference>
<name>A0A6P7J2J1_9TELE</name>
<sequence>MASRVAALLLLGLICFRLAAADVPTDCCLQTVDKKVPHQVVVSYYIQEADKGCSISATVFLTKNGRKLCVVHPSMSPLVQSVIDAVDRRKQ</sequence>
<evidence type="ECO:0000313" key="4">
    <source>
        <dbReference type="Proteomes" id="UP000515145"/>
    </source>
</evidence>
<evidence type="ECO:0000256" key="2">
    <source>
        <dbReference type="SAM" id="SignalP"/>
    </source>
</evidence>
<dbReference type="AlphaFoldDB" id="A0A6P7J2J1"/>
<dbReference type="GO" id="GO:0008009">
    <property type="term" value="F:chemokine activity"/>
    <property type="evidence" value="ECO:0007669"/>
    <property type="project" value="InterPro"/>
</dbReference>